<gene>
    <name evidence="3" type="ORF">QN243_02510</name>
</gene>
<dbReference type="Proteomes" id="UP001302020">
    <property type="component" value="Chromosome"/>
</dbReference>
<protein>
    <recommendedName>
        <fullName evidence="2">L,D-TPase catalytic domain-containing protein</fullName>
    </recommendedName>
</protein>
<reference evidence="3 4" key="1">
    <citation type="submission" date="2023-05" db="EMBL/GenBank/DDBJ databases">
        <title>Xanthomonas rydalmerenesis sp. nov., a novel Xanthomonas species isolated from Fragaria x ananassa.</title>
        <authorList>
            <person name="McKnight D.J.E."/>
            <person name="Wong-Bajracharya J."/>
            <person name="Okoh E.B."/>
            <person name="Snijders F."/>
            <person name="Lidbetter F."/>
            <person name="Webster J."/>
            <person name="Djordjevic S.P."/>
            <person name="Bogema D.R."/>
            <person name="Chapman T.A."/>
        </authorList>
    </citation>
    <scope>NUCLEOTIDE SEQUENCE [LARGE SCALE GENOMIC DNA]</scope>
    <source>
        <strain evidence="3 4">DAR34883</strain>
    </source>
</reference>
<dbReference type="InterPro" id="IPR005490">
    <property type="entry name" value="LD_TPept_cat_dom"/>
</dbReference>
<evidence type="ECO:0000256" key="1">
    <source>
        <dbReference type="SAM" id="MobiDB-lite"/>
    </source>
</evidence>
<dbReference type="Pfam" id="PF03734">
    <property type="entry name" value="YkuD"/>
    <property type="match status" value="1"/>
</dbReference>
<name>A0ABZ0JQM8_9XANT</name>
<dbReference type="RefSeq" id="WP_317844465.1">
    <property type="nucleotide sequence ID" value="NZ_CP126170.1"/>
</dbReference>
<proteinExistence type="predicted"/>
<accession>A0ABZ0JQM8</accession>
<sequence length="272" mass="29162">MPLLHRSPATPLHAGRHRAWRIGLALLCLLIAAPGVAADNGAAPALQRAQQLILVLAPDWDSPQGRLQAFERDAQGWQAHGQAFDVSLGRHGSAWGLGLHPAQADGPQKREGDGRSPAGVFTIGEAFGYAPRIDSAMPYQAMQQSNYCIDVPDSPLYNRIVDADKVGNAAVAGSTEPMRLDLQHDGDQRYREGFVIQHNAQATPGAGSCIFAHLWRAPGAPTAGCTAMQPADMQRLLAWLQPSAAPLFVLLPRSAYQRLQADWALPAVEPAP</sequence>
<dbReference type="PANTHER" id="PTHR38589:SF1">
    <property type="entry name" value="BLR0621 PROTEIN"/>
    <property type="match status" value="1"/>
</dbReference>
<feature type="region of interest" description="Disordered" evidence="1">
    <location>
        <begin position="97"/>
        <end position="116"/>
    </location>
</feature>
<feature type="domain" description="L,D-TPase catalytic" evidence="2">
    <location>
        <begin position="82"/>
        <end position="243"/>
    </location>
</feature>
<dbReference type="PANTHER" id="PTHR38589">
    <property type="entry name" value="BLR0621 PROTEIN"/>
    <property type="match status" value="1"/>
</dbReference>
<evidence type="ECO:0000313" key="3">
    <source>
        <dbReference type="EMBL" id="WOS41370.1"/>
    </source>
</evidence>
<evidence type="ECO:0000259" key="2">
    <source>
        <dbReference type="Pfam" id="PF03734"/>
    </source>
</evidence>
<keyword evidence="4" id="KW-1185">Reference proteome</keyword>
<organism evidence="3 4">
    <name type="scientific">Xanthomonas rydalmerensis</name>
    <dbReference type="NCBI Taxonomy" id="3046274"/>
    <lineage>
        <taxon>Bacteria</taxon>
        <taxon>Pseudomonadati</taxon>
        <taxon>Pseudomonadota</taxon>
        <taxon>Gammaproteobacteria</taxon>
        <taxon>Lysobacterales</taxon>
        <taxon>Lysobacteraceae</taxon>
        <taxon>Xanthomonas</taxon>
    </lineage>
</organism>
<dbReference type="EMBL" id="CP126172">
    <property type="protein sequence ID" value="WOS41370.1"/>
    <property type="molecule type" value="Genomic_DNA"/>
</dbReference>
<evidence type="ECO:0000313" key="4">
    <source>
        <dbReference type="Proteomes" id="UP001302020"/>
    </source>
</evidence>